<dbReference type="RefSeq" id="WP_344291786.1">
    <property type="nucleotide sequence ID" value="NZ_BAAAPF010000170.1"/>
</dbReference>
<organism evidence="1 2">
    <name type="scientific">Streptomyces synnematoformans</name>
    <dbReference type="NCBI Taxonomy" id="415721"/>
    <lineage>
        <taxon>Bacteria</taxon>
        <taxon>Bacillati</taxon>
        <taxon>Actinomycetota</taxon>
        <taxon>Actinomycetes</taxon>
        <taxon>Kitasatosporales</taxon>
        <taxon>Streptomycetaceae</taxon>
        <taxon>Streptomyces</taxon>
    </lineage>
</organism>
<gene>
    <name evidence="1" type="ORF">GCM10009802_44630</name>
</gene>
<accession>A0ABN2Z2T3</accession>
<evidence type="ECO:0000313" key="1">
    <source>
        <dbReference type="EMBL" id="GAA2135874.1"/>
    </source>
</evidence>
<comment type="caution">
    <text evidence="1">The sequence shown here is derived from an EMBL/GenBank/DDBJ whole genome shotgun (WGS) entry which is preliminary data.</text>
</comment>
<sequence length="453" mass="49587">MSERAGRRSGYRLTVSDRLLHSEPMQQACAQRDFGEVFRLVNRRAGASYADIAAAVGKMTSARVGDVIRGVRRIRDVSVIERVADGLGIPGHMLGIDTRAWELPQRDLGNLNSVAIAPDESVSLGEALTAADEARQLMNRALASRTVTPEHIDALERAAARDARDSVFTAPLDMLNTLLFDFSEIRQFITEAQSPDVQGRLYRVTAQLAALAADELMVIGDARQAWAWHTTARSAADATGQPETMAQVRAVGTLIPLYYNNSSEAAVLAREVQEITDDARRSSAASALAATLESLALAQVDDLPGSVAALNRAEGEFERLDADQQAESVFGFSERRWAFYRARIISRQGDFERAWEAHEHALTLYPEQVVGDPSIIRLGQAESLIRHGGVEDGCNLAAETLLNMPAPHRTDIFLSQGGKVLNAVNPDQRFLPIARDLRDLVTRLRRSHAGKES</sequence>
<protein>
    <recommendedName>
        <fullName evidence="3">XRE family transcriptional regulator</fullName>
    </recommendedName>
</protein>
<name>A0ABN2Z2T3_9ACTN</name>
<proteinExistence type="predicted"/>
<keyword evidence="2" id="KW-1185">Reference proteome</keyword>
<reference evidence="1 2" key="1">
    <citation type="journal article" date="2019" name="Int. J. Syst. Evol. Microbiol.">
        <title>The Global Catalogue of Microorganisms (GCM) 10K type strain sequencing project: providing services to taxonomists for standard genome sequencing and annotation.</title>
        <authorList>
            <consortium name="The Broad Institute Genomics Platform"/>
            <consortium name="The Broad Institute Genome Sequencing Center for Infectious Disease"/>
            <person name="Wu L."/>
            <person name="Ma J."/>
        </authorList>
    </citation>
    <scope>NUCLEOTIDE SEQUENCE [LARGE SCALE GENOMIC DNA]</scope>
    <source>
        <strain evidence="1 2">JCM 15481</strain>
    </source>
</reference>
<evidence type="ECO:0008006" key="3">
    <source>
        <dbReference type="Google" id="ProtNLM"/>
    </source>
</evidence>
<dbReference type="Proteomes" id="UP001500443">
    <property type="component" value="Unassembled WGS sequence"/>
</dbReference>
<dbReference type="EMBL" id="BAAAPF010000170">
    <property type="protein sequence ID" value="GAA2135874.1"/>
    <property type="molecule type" value="Genomic_DNA"/>
</dbReference>
<evidence type="ECO:0000313" key="2">
    <source>
        <dbReference type="Proteomes" id="UP001500443"/>
    </source>
</evidence>